<dbReference type="KEGG" id="cvn:111106083"/>
<dbReference type="GO" id="GO:0005737">
    <property type="term" value="C:cytoplasm"/>
    <property type="evidence" value="ECO:0007669"/>
    <property type="project" value="TreeGrafter"/>
</dbReference>
<keyword evidence="10" id="KW-0804">Transcription</keyword>
<dbReference type="InterPro" id="IPR036020">
    <property type="entry name" value="WW_dom_sf"/>
</dbReference>
<dbReference type="KEGG" id="cvn:111109660"/>
<comment type="subunit">
    <text evidence="14">Interacts with POU3F2/Brn-2, ATXN1, TXNL4A, HTT and AR. Interaction with ATXN1 correlates positively with the length of the polyglutamine tract. Interacts with RNA polymerase II large subunit in a phosphorylation-dependent manner. Forms a ternary complex with ATXN1 mutant and phosphorylated RNA polymerase II. Interacts (via C-terminus) with TXNL4A and CD2BP2. Interacts (via WW domain) with ATN1 and SF3B1, and may interact with additional splice factors. Interacts (via WW domain) with WBP11; Leading to reduce interaction between PQBP1 and TXNL4A. Interacts with CAPRIN1. Interacts with DDX1. Interacts with SFPQ. Interacts with KHSRP.</text>
</comment>
<dbReference type="OrthoDB" id="42462at2759"/>
<evidence type="ECO:0000256" key="8">
    <source>
        <dbReference type="ARBA" id="ARBA00022859"/>
    </source>
</evidence>
<evidence type="ECO:0000259" key="16">
    <source>
        <dbReference type="PROSITE" id="PS50020"/>
    </source>
</evidence>
<feature type="compositionally biased region" description="Acidic residues" evidence="15">
    <location>
        <begin position="28"/>
        <end position="38"/>
    </location>
</feature>
<evidence type="ECO:0000256" key="5">
    <source>
        <dbReference type="ARBA" id="ARBA00022588"/>
    </source>
</evidence>
<evidence type="ECO:0000313" key="19">
    <source>
        <dbReference type="RefSeq" id="XP_022301575.1"/>
    </source>
</evidence>
<feature type="compositionally biased region" description="Acidic residues" evidence="15">
    <location>
        <begin position="172"/>
        <end position="185"/>
    </location>
</feature>
<keyword evidence="11" id="KW-0508">mRNA splicing</keyword>
<dbReference type="PROSITE" id="PS50020">
    <property type="entry name" value="WW_DOMAIN_2"/>
    <property type="match status" value="1"/>
</dbReference>
<keyword evidence="4" id="KW-0597">Phosphoprotein</keyword>
<evidence type="ECO:0000256" key="12">
    <source>
        <dbReference type="ARBA" id="ARBA00023242"/>
    </source>
</evidence>
<evidence type="ECO:0000256" key="9">
    <source>
        <dbReference type="ARBA" id="ARBA00023015"/>
    </source>
</evidence>
<reference evidence="18 19" key="1">
    <citation type="submission" date="2025-04" db="UniProtKB">
        <authorList>
            <consortium name="RefSeq"/>
        </authorList>
    </citation>
    <scope>IDENTIFICATION</scope>
    <source>
        <tissue evidence="18 19">Whole sample</tissue>
    </source>
</reference>
<evidence type="ECO:0000256" key="15">
    <source>
        <dbReference type="SAM" id="MobiDB-lite"/>
    </source>
</evidence>
<evidence type="ECO:0000256" key="2">
    <source>
        <dbReference type="ARBA" id="ARBA00004463"/>
    </source>
</evidence>
<feature type="compositionally biased region" description="Low complexity" evidence="15">
    <location>
        <begin position="186"/>
        <end position="195"/>
    </location>
</feature>
<feature type="compositionally biased region" description="Basic and acidic residues" evidence="15">
    <location>
        <begin position="210"/>
        <end position="227"/>
    </location>
</feature>
<proteinExistence type="predicted"/>
<dbReference type="AlphaFoldDB" id="A0A8B8AZX0"/>
<dbReference type="GeneID" id="111106083"/>
<dbReference type="Pfam" id="PF00397">
    <property type="entry name" value="WW"/>
    <property type="match status" value="1"/>
</dbReference>
<evidence type="ECO:0000256" key="6">
    <source>
        <dbReference type="ARBA" id="ARBA00022664"/>
    </source>
</evidence>
<accession>A0A8B8AZX0</accession>
<dbReference type="SUPFAM" id="SSF51045">
    <property type="entry name" value="WW domain"/>
    <property type="match status" value="1"/>
</dbReference>
<dbReference type="RefSeq" id="XP_022301575.1">
    <property type="nucleotide sequence ID" value="XM_022445867.1"/>
</dbReference>
<organism evidence="17 18">
    <name type="scientific">Crassostrea virginica</name>
    <name type="common">Eastern oyster</name>
    <dbReference type="NCBI Taxonomy" id="6565"/>
    <lineage>
        <taxon>Eukaryota</taxon>
        <taxon>Metazoa</taxon>
        <taxon>Spiralia</taxon>
        <taxon>Lophotrochozoa</taxon>
        <taxon>Mollusca</taxon>
        <taxon>Bivalvia</taxon>
        <taxon>Autobranchia</taxon>
        <taxon>Pteriomorphia</taxon>
        <taxon>Ostreida</taxon>
        <taxon>Ostreoidea</taxon>
        <taxon>Ostreidae</taxon>
        <taxon>Crassostrea</taxon>
    </lineage>
</organism>
<keyword evidence="6" id="KW-0507">mRNA processing</keyword>
<keyword evidence="5" id="KW-0399">Innate immunity</keyword>
<dbReference type="Gene3D" id="3.40.30.10">
    <property type="entry name" value="Glutaredoxin"/>
    <property type="match status" value="1"/>
</dbReference>
<feature type="domain" description="WW" evidence="16">
    <location>
        <begin position="111"/>
        <end position="145"/>
    </location>
</feature>
<dbReference type="GO" id="GO:0016607">
    <property type="term" value="C:nuclear speck"/>
    <property type="evidence" value="ECO:0007669"/>
    <property type="project" value="UniProtKB-SubCell"/>
</dbReference>
<dbReference type="GO" id="GO:0045087">
    <property type="term" value="P:innate immune response"/>
    <property type="evidence" value="ECO:0007669"/>
    <property type="project" value="UniProtKB-KW"/>
</dbReference>
<comment type="subcellular location">
    <subcellularLocation>
        <location evidence="2">Cytoplasmic granule</location>
    </subcellularLocation>
    <subcellularLocation>
        <location evidence="1">Nucleus speckle</location>
    </subcellularLocation>
</comment>
<dbReference type="Gene3D" id="2.20.70.10">
    <property type="match status" value="1"/>
</dbReference>
<evidence type="ECO:0000256" key="14">
    <source>
        <dbReference type="ARBA" id="ARBA00046362"/>
    </source>
</evidence>
<evidence type="ECO:0000256" key="11">
    <source>
        <dbReference type="ARBA" id="ARBA00023187"/>
    </source>
</evidence>
<evidence type="ECO:0000256" key="3">
    <source>
        <dbReference type="ARBA" id="ARBA00021117"/>
    </source>
</evidence>
<evidence type="ECO:0000256" key="10">
    <source>
        <dbReference type="ARBA" id="ARBA00023163"/>
    </source>
</evidence>
<keyword evidence="17" id="KW-1185">Reference proteome</keyword>
<feature type="region of interest" description="Disordered" evidence="15">
    <location>
        <begin position="167"/>
        <end position="285"/>
    </location>
</feature>
<sequence>MPLPAALLARLKKRGIIDEQQQQKSNEEVEEVFAEDYDDPHTENTAPPATEPAVESVDNKGKPLVHEVSACPNRSNRYHTCVEYCLKRYGSQKFEAAPLMLKRRERMLRRYPLPEGWEEVADPQTNRYYYWNTITDQVCWLSPVHPRANITVSAQRIQDLFGEQVFGNKDASDEEMETNASEESEGSSSSSSSSSDSEDEYEKRRRDRGRRQNDNRGRGRKRQKEELDPMDPASYSEVPRGTWSTGLASRGDAKTGADTTASGPLFQQRPYPSPGEILRRNRDQT</sequence>
<name>A0A8B8AZX0_CRAVI</name>
<keyword evidence="9" id="KW-0805">Transcription regulation</keyword>
<evidence type="ECO:0000256" key="4">
    <source>
        <dbReference type="ARBA" id="ARBA00022553"/>
    </source>
</evidence>
<dbReference type="GO" id="GO:0000380">
    <property type="term" value="P:alternative mRNA splicing, via spliceosome"/>
    <property type="evidence" value="ECO:0007669"/>
    <property type="project" value="TreeGrafter"/>
</dbReference>
<dbReference type="PANTHER" id="PTHR21737:SF3">
    <property type="entry name" value="POLYGLUTAMINE-BINDING PROTEIN 1"/>
    <property type="match status" value="1"/>
</dbReference>
<dbReference type="SMART" id="SM00456">
    <property type="entry name" value="WW"/>
    <property type="match status" value="1"/>
</dbReference>
<dbReference type="GO" id="GO:0043021">
    <property type="term" value="F:ribonucleoprotein complex binding"/>
    <property type="evidence" value="ECO:0007669"/>
    <property type="project" value="TreeGrafter"/>
</dbReference>
<evidence type="ECO:0000256" key="1">
    <source>
        <dbReference type="ARBA" id="ARBA00004324"/>
    </source>
</evidence>
<gene>
    <name evidence="18" type="primary">LOC111106083</name>
    <name evidence="19" type="synonym">LOC111109660</name>
</gene>
<evidence type="ECO:0000313" key="18">
    <source>
        <dbReference type="RefSeq" id="XP_022296318.1"/>
    </source>
</evidence>
<dbReference type="InterPro" id="IPR001202">
    <property type="entry name" value="WW_dom"/>
</dbReference>
<keyword evidence="12" id="KW-0539">Nucleus</keyword>
<keyword evidence="7" id="KW-0677">Repeat</keyword>
<protein>
    <recommendedName>
        <fullName evidence="3">Polyglutamine-binding protein 1</fullName>
    </recommendedName>
    <alternativeName>
        <fullName evidence="13">Polyglutamine tract-binding protein 1</fullName>
    </alternativeName>
</protein>
<keyword evidence="8" id="KW-0391">Immunity</keyword>
<dbReference type="RefSeq" id="XP_022296318.1">
    <property type="nucleotide sequence ID" value="XM_022440610.1"/>
</dbReference>
<evidence type="ECO:0000313" key="17">
    <source>
        <dbReference type="Proteomes" id="UP000694844"/>
    </source>
</evidence>
<dbReference type="Proteomes" id="UP000694844">
    <property type="component" value="Chromosome 8"/>
</dbReference>
<evidence type="ECO:0000256" key="13">
    <source>
        <dbReference type="ARBA" id="ARBA00042167"/>
    </source>
</evidence>
<dbReference type="CDD" id="cd00201">
    <property type="entry name" value="WW"/>
    <property type="match status" value="1"/>
</dbReference>
<evidence type="ECO:0000256" key="7">
    <source>
        <dbReference type="ARBA" id="ARBA00022737"/>
    </source>
</evidence>
<dbReference type="PANTHER" id="PTHR21737">
    <property type="entry name" value="POLYGLUTAMINE BINDING PROTEIN 1/MARVEL MEMBRANE-ASSOCIATING DOMAIN CONTAINING 3"/>
    <property type="match status" value="1"/>
</dbReference>
<feature type="region of interest" description="Disordered" evidence="15">
    <location>
        <begin position="19"/>
        <end position="60"/>
    </location>
</feature>